<dbReference type="InterPro" id="IPR023998">
    <property type="entry name" value="FCR-like"/>
</dbReference>
<dbReference type="AlphaFoldDB" id="A0A0M0I409"/>
<dbReference type="OrthoDB" id="7942745at2"/>
<evidence type="ECO:0000313" key="2">
    <source>
        <dbReference type="EMBL" id="KOO08852.1"/>
    </source>
</evidence>
<dbReference type="NCBIfam" id="TIGR03950">
    <property type="entry name" value="sidero_Fe_reduc"/>
    <property type="match status" value="1"/>
</dbReference>
<dbReference type="GO" id="GO:0051537">
    <property type="term" value="F:2 iron, 2 sulfur cluster binding"/>
    <property type="evidence" value="ECO:0007669"/>
    <property type="project" value="InterPro"/>
</dbReference>
<proteinExistence type="predicted"/>
<sequence length="252" mass="28796">MSPSPFFEQLFEHARQITPYLDGKVALSSAPNQTDLLYFEQPCSDTIQKLYEELKRAHPEAGAAYWLTRTWTLLCWQPIYVAFVAIYACRGLPELRSIGQTVQTNFISGFQFADTGYREGKREQLIYAAGEQLKQLFDFYRDEMNQWVRVRPGFTNHLFADGVLACLVKLSQLTPELTRDEIRAHAKLWLNACGLPEKLAESLKSGHDENSLKLIRTSCCLVYKCQGRKLCADCPRHPDNKQPKRAVGIKTT</sequence>
<dbReference type="PATRIC" id="fig|171383.3.peg.68"/>
<dbReference type="EMBL" id="LHPI01000001">
    <property type="protein sequence ID" value="KOO08852.1"/>
    <property type="molecule type" value="Genomic_DNA"/>
</dbReference>
<dbReference type="Proteomes" id="UP000037530">
    <property type="component" value="Unassembled WGS sequence"/>
</dbReference>
<dbReference type="STRING" id="171383.AKJ31_00335"/>
<dbReference type="Pfam" id="PF11575">
    <property type="entry name" value="FhuF_C"/>
    <property type="match status" value="1"/>
</dbReference>
<dbReference type="RefSeq" id="WP_053407105.1">
    <property type="nucleotide sequence ID" value="NZ_LHPI01000001.1"/>
</dbReference>
<gene>
    <name evidence="2" type="ORF">AKJ31_00335</name>
</gene>
<evidence type="ECO:0000259" key="1">
    <source>
        <dbReference type="Pfam" id="PF11575"/>
    </source>
</evidence>
<comment type="caution">
    <text evidence="2">The sequence shown here is derived from an EMBL/GenBank/DDBJ whole genome shotgun (WGS) entry which is preliminary data.</text>
</comment>
<accession>A0A0M0I409</accession>
<keyword evidence="3" id="KW-1185">Reference proteome</keyword>
<protein>
    <submittedName>
        <fullName evidence="2">(2Fe-2S)-binding protein</fullName>
    </submittedName>
</protein>
<feature type="domain" description="Ferric siderophore reductase C-terminal" evidence="1">
    <location>
        <begin position="216"/>
        <end position="236"/>
    </location>
</feature>
<evidence type="ECO:0000313" key="3">
    <source>
        <dbReference type="Proteomes" id="UP000037530"/>
    </source>
</evidence>
<name>A0A0M0I409_9VIBR</name>
<organism evidence="2 3">
    <name type="scientific">Vibrio hepatarius</name>
    <dbReference type="NCBI Taxonomy" id="171383"/>
    <lineage>
        <taxon>Bacteria</taxon>
        <taxon>Pseudomonadati</taxon>
        <taxon>Pseudomonadota</taxon>
        <taxon>Gammaproteobacteria</taxon>
        <taxon>Vibrionales</taxon>
        <taxon>Vibrionaceae</taxon>
        <taxon>Vibrio</taxon>
        <taxon>Vibrio oreintalis group</taxon>
    </lineage>
</organism>
<dbReference type="InterPro" id="IPR024726">
    <property type="entry name" value="FhuF_C"/>
</dbReference>
<reference evidence="3" key="1">
    <citation type="submission" date="2015-08" db="EMBL/GenBank/DDBJ databases">
        <title>Vibrio galatheae sp. nov., a novel member of the Vibrionaceae family isolated from the Solomon Islands.</title>
        <authorList>
            <person name="Giubergia S."/>
            <person name="Machado H."/>
            <person name="Mateiu R.V."/>
            <person name="Gram L."/>
        </authorList>
    </citation>
    <scope>NUCLEOTIDE SEQUENCE [LARGE SCALE GENOMIC DNA]</scope>
    <source>
        <strain evidence="3">DSM 19134</strain>
    </source>
</reference>